<comment type="subunit">
    <text evidence="6">Probable component of the PAM complex at least composed of a mitochondrial HSP70 protein, TIMM44 and TIMM14. The complex interacts with the TIMM23 component of the TIM17:23 complex.</text>
</comment>
<dbReference type="GO" id="GO:0030150">
    <property type="term" value="P:protein import into mitochondrial matrix"/>
    <property type="evidence" value="ECO:0007669"/>
    <property type="project" value="TreeGrafter"/>
</dbReference>
<evidence type="ECO:0000256" key="6">
    <source>
        <dbReference type="ARBA" id="ARBA00063640"/>
    </source>
</evidence>
<evidence type="ECO:0000256" key="5">
    <source>
        <dbReference type="ARBA" id="ARBA00059031"/>
    </source>
</evidence>
<proteinExistence type="predicted"/>
<evidence type="ECO:0000256" key="3">
    <source>
        <dbReference type="ARBA" id="ARBA00023128"/>
    </source>
</evidence>
<dbReference type="FunFam" id="1.10.287.110:FF:000001">
    <property type="entry name" value="Import inner membrane translocase subunit tim14"/>
    <property type="match status" value="1"/>
</dbReference>
<evidence type="ECO:0000256" key="4">
    <source>
        <dbReference type="ARBA" id="ARBA00023136"/>
    </source>
</evidence>
<keyword evidence="3" id="KW-0496">Mitochondrion</keyword>
<evidence type="ECO:0000313" key="8">
    <source>
        <dbReference type="Proteomes" id="UP001497516"/>
    </source>
</evidence>
<evidence type="ECO:0000256" key="2">
    <source>
        <dbReference type="ARBA" id="ARBA00022792"/>
    </source>
</evidence>
<dbReference type="PANTHER" id="PTHR12763">
    <property type="match status" value="1"/>
</dbReference>
<comment type="function">
    <text evidence="5">Component of the PAM complex, a complex required for the translocation of transit peptide-containing proteins from the inner membrane into the mitochondrial matrix in an ATP-dependent manner.</text>
</comment>
<keyword evidence="8" id="KW-1185">Reference proteome</keyword>
<protein>
    <recommendedName>
        <fullName evidence="9">Mitochondrial import inner membrane translocase subunit TIM14</fullName>
    </recommendedName>
</protein>
<comment type="subcellular location">
    <subcellularLocation>
        <location evidence="1">Mitochondrion inner membrane</location>
    </subcellularLocation>
</comment>
<dbReference type="AlphaFoldDB" id="A0AAV2FMM3"/>
<keyword evidence="4" id="KW-0472">Membrane</keyword>
<accession>A0AAV2FMM3</accession>
<dbReference type="GO" id="GO:0001671">
    <property type="term" value="F:ATPase activator activity"/>
    <property type="evidence" value="ECO:0007669"/>
    <property type="project" value="TreeGrafter"/>
</dbReference>
<dbReference type="EMBL" id="OZ034820">
    <property type="protein sequence ID" value="CAL1399237.1"/>
    <property type="molecule type" value="Genomic_DNA"/>
</dbReference>
<dbReference type="GO" id="GO:0001405">
    <property type="term" value="C:PAM complex, Tim23 associated import motor"/>
    <property type="evidence" value="ECO:0007669"/>
    <property type="project" value="TreeGrafter"/>
</dbReference>
<reference evidence="7 8" key="1">
    <citation type="submission" date="2024-04" db="EMBL/GenBank/DDBJ databases">
        <authorList>
            <person name="Fracassetti M."/>
        </authorList>
    </citation>
    <scope>NUCLEOTIDE SEQUENCE [LARGE SCALE GENOMIC DNA]</scope>
</reference>
<gene>
    <name evidence="7" type="ORF">LTRI10_LOCUS39428</name>
</gene>
<evidence type="ECO:0000313" key="7">
    <source>
        <dbReference type="EMBL" id="CAL1399237.1"/>
    </source>
</evidence>
<dbReference type="PANTHER" id="PTHR12763:SF51">
    <property type="entry name" value="MITOCHONDRIAL IMPORT INNER MEMBRANE TRANSLOCASE SUBUNIT TIM14-3"/>
    <property type="match status" value="1"/>
</dbReference>
<dbReference type="InterPro" id="IPR036869">
    <property type="entry name" value="J_dom_sf"/>
</dbReference>
<dbReference type="SUPFAM" id="SSF46565">
    <property type="entry name" value="Chaperone J-domain"/>
    <property type="match status" value="1"/>
</dbReference>
<keyword evidence="2" id="KW-0999">Mitochondrion inner membrane</keyword>
<dbReference type="Proteomes" id="UP001497516">
    <property type="component" value="Chromosome 7"/>
</dbReference>
<sequence length="115" mass="12407">MICYGSVLQQATPFIAGCTVAAAAYGARTMIRAWQAMKTRPRAFYKGGFQSTMTKREAALILGVRESTPVKDVKDAYKRVMKANHPDQGGSGYLTNKVNEAKNILIGGKNSGSAF</sequence>
<evidence type="ECO:0008006" key="9">
    <source>
        <dbReference type="Google" id="ProtNLM"/>
    </source>
</evidence>
<dbReference type="Gene3D" id="1.10.287.110">
    <property type="entry name" value="DnaJ domain"/>
    <property type="match status" value="1"/>
</dbReference>
<evidence type="ECO:0000256" key="1">
    <source>
        <dbReference type="ARBA" id="ARBA00004273"/>
    </source>
</evidence>
<organism evidence="7 8">
    <name type="scientific">Linum trigynum</name>
    <dbReference type="NCBI Taxonomy" id="586398"/>
    <lineage>
        <taxon>Eukaryota</taxon>
        <taxon>Viridiplantae</taxon>
        <taxon>Streptophyta</taxon>
        <taxon>Embryophyta</taxon>
        <taxon>Tracheophyta</taxon>
        <taxon>Spermatophyta</taxon>
        <taxon>Magnoliopsida</taxon>
        <taxon>eudicotyledons</taxon>
        <taxon>Gunneridae</taxon>
        <taxon>Pentapetalae</taxon>
        <taxon>rosids</taxon>
        <taxon>fabids</taxon>
        <taxon>Malpighiales</taxon>
        <taxon>Linaceae</taxon>
        <taxon>Linum</taxon>
    </lineage>
</organism>
<name>A0AAV2FMM3_9ROSI</name>